<dbReference type="Proteomes" id="UP000317036">
    <property type="component" value="Unassembled WGS sequence"/>
</dbReference>
<sequence>MGEINTAAPNAHPVVLYDGTCGLCNRVVQFILRRDRKGKFRFAAIQSETGQRMFLANGLDPTSLDSVVVIDRGKAYTKSAAALRIAGGLNGAWPLCRMFHLVPSGLRDGLYNYIASNRYKWFGQSEACMLPDPKVRERFLDY</sequence>
<protein>
    <submittedName>
        <fullName evidence="1">Thiol-disulfide oxidoreductase DCC family protein</fullName>
    </submittedName>
</protein>
<dbReference type="PANTHER" id="PTHR33639:SF2">
    <property type="entry name" value="DUF393 DOMAIN-CONTAINING PROTEIN"/>
    <property type="match status" value="1"/>
</dbReference>
<name>A0A559JPW9_9BACL</name>
<dbReference type="InterPro" id="IPR007263">
    <property type="entry name" value="DCC1-like"/>
</dbReference>
<keyword evidence="2" id="KW-1185">Reference proteome</keyword>
<evidence type="ECO:0000313" key="2">
    <source>
        <dbReference type="Proteomes" id="UP000317036"/>
    </source>
</evidence>
<dbReference type="InterPro" id="IPR052927">
    <property type="entry name" value="DCC_oxidoreductase"/>
</dbReference>
<accession>A0A559JPW9</accession>
<gene>
    <name evidence="1" type="ORF">FPZ49_31825</name>
</gene>
<dbReference type="OrthoDB" id="9785438at2"/>
<evidence type="ECO:0000313" key="1">
    <source>
        <dbReference type="EMBL" id="TVY01922.1"/>
    </source>
</evidence>
<organism evidence="1 2">
    <name type="scientific">Paenibacillus cremeus</name>
    <dbReference type="NCBI Taxonomy" id="2163881"/>
    <lineage>
        <taxon>Bacteria</taxon>
        <taxon>Bacillati</taxon>
        <taxon>Bacillota</taxon>
        <taxon>Bacilli</taxon>
        <taxon>Bacillales</taxon>
        <taxon>Paenibacillaceae</taxon>
        <taxon>Paenibacillus</taxon>
    </lineage>
</organism>
<proteinExistence type="predicted"/>
<dbReference type="EMBL" id="VNJI01000066">
    <property type="protein sequence ID" value="TVY01922.1"/>
    <property type="molecule type" value="Genomic_DNA"/>
</dbReference>
<dbReference type="AlphaFoldDB" id="A0A559JPW9"/>
<dbReference type="GO" id="GO:0015035">
    <property type="term" value="F:protein-disulfide reductase activity"/>
    <property type="evidence" value="ECO:0007669"/>
    <property type="project" value="InterPro"/>
</dbReference>
<dbReference type="PANTHER" id="PTHR33639">
    <property type="entry name" value="THIOL-DISULFIDE OXIDOREDUCTASE DCC"/>
    <property type="match status" value="1"/>
</dbReference>
<comment type="caution">
    <text evidence="1">The sequence shown here is derived from an EMBL/GenBank/DDBJ whole genome shotgun (WGS) entry which is preliminary data.</text>
</comment>
<reference evidence="1 2" key="1">
    <citation type="submission" date="2019-07" db="EMBL/GenBank/DDBJ databases">
        <authorList>
            <person name="Kim J."/>
        </authorList>
    </citation>
    <scope>NUCLEOTIDE SEQUENCE [LARGE SCALE GENOMIC DNA]</scope>
    <source>
        <strain evidence="1 2">JC52</strain>
    </source>
</reference>
<dbReference type="Pfam" id="PF04134">
    <property type="entry name" value="DCC1-like"/>
    <property type="match status" value="1"/>
</dbReference>